<dbReference type="Pfam" id="PF07549">
    <property type="entry name" value="Sec_GG"/>
    <property type="match status" value="2"/>
</dbReference>
<dbReference type="FunFam" id="1.20.1640.10:FF:000024">
    <property type="entry name" value="Multifunctional fusion protein"/>
    <property type="match status" value="1"/>
</dbReference>
<dbReference type="InterPro" id="IPR054384">
    <property type="entry name" value="SecDF_P1_head"/>
</dbReference>
<evidence type="ECO:0000256" key="3">
    <source>
        <dbReference type="ARBA" id="ARBA00022475"/>
    </source>
</evidence>
<dbReference type="InterPro" id="IPR022813">
    <property type="entry name" value="SecD/SecF_arch_bac"/>
</dbReference>
<dbReference type="HAMAP" id="MF_01463_B">
    <property type="entry name" value="SecD_B"/>
    <property type="match status" value="1"/>
</dbReference>
<dbReference type="Pfam" id="PF02355">
    <property type="entry name" value="SecD_SecF_C"/>
    <property type="match status" value="2"/>
</dbReference>
<feature type="transmembrane region" description="Helical" evidence="13">
    <location>
        <begin position="442"/>
        <end position="464"/>
    </location>
</feature>
<evidence type="ECO:0000256" key="2">
    <source>
        <dbReference type="ARBA" id="ARBA00022448"/>
    </source>
</evidence>
<reference evidence="18" key="1">
    <citation type="journal article" date="2015" name="Proc. Natl. Acad. Sci. U.S.A.">
        <title>Bacterial clade with the ribosomal RNA operon on a small plasmid rather than the chromosome.</title>
        <authorList>
            <person name="Anda M."/>
            <person name="Ohtsubo Y."/>
            <person name="Okubo T."/>
            <person name="Sugawara M."/>
            <person name="Nagata Y."/>
            <person name="Tsuda M."/>
            <person name="Minamisawa K."/>
            <person name="Mitsui H."/>
        </authorList>
    </citation>
    <scope>NUCLEOTIDE SEQUENCE</scope>
    <source>
        <strain evidence="18">DSM 21988</strain>
    </source>
</reference>
<dbReference type="AlphaFoldDB" id="A0A0P0YY49"/>
<dbReference type="GO" id="GO:0043952">
    <property type="term" value="P:protein transport by the Sec complex"/>
    <property type="evidence" value="ECO:0007669"/>
    <property type="project" value="UniProtKB-UniRule"/>
</dbReference>
<dbReference type="NCBIfam" id="TIGR00966">
    <property type="entry name" value="transloc_SecF"/>
    <property type="match status" value="1"/>
</dbReference>
<evidence type="ECO:0000256" key="13">
    <source>
        <dbReference type="HAMAP-Rule" id="MF_01463"/>
    </source>
</evidence>
<feature type="domain" description="Protein export membrane protein SecD/SecF C-terminal" evidence="15">
    <location>
        <begin position="369"/>
        <end position="540"/>
    </location>
</feature>
<keyword evidence="4" id="KW-0997">Cell inner membrane</keyword>
<dbReference type="GO" id="GO:0005886">
    <property type="term" value="C:plasma membrane"/>
    <property type="evidence" value="ECO:0007669"/>
    <property type="project" value="UniProtKB-SubCell"/>
</dbReference>
<comment type="similarity">
    <text evidence="14">Belongs to the SecD/SecF family. SecF subfamily.</text>
</comment>
<comment type="subcellular location">
    <subcellularLocation>
        <location evidence="1 13">Cell membrane</location>
        <topology evidence="1 13">Multi-pass membrane protein</topology>
    </subcellularLocation>
</comment>
<comment type="similarity">
    <text evidence="12">In the N-terminal section; belongs to the SecD/SecF family. SecD subfamily.</text>
</comment>
<organism evidence="18">
    <name type="scientific">Aureimonas altamirensis</name>
    <dbReference type="NCBI Taxonomy" id="370622"/>
    <lineage>
        <taxon>Bacteria</taxon>
        <taxon>Pseudomonadati</taxon>
        <taxon>Pseudomonadota</taxon>
        <taxon>Alphaproteobacteria</taxon>
        <taxon>Hyphomicrobiales</taxon>
        <taxon>Aurantimonadaceae</taxon>
        <taxon>Aureimonas</taxon>
    </lineage>
</organism>
<dbReference type="InterPro" id="IPR055344">
    <property type="entry name" value="SecD_SecF_C_bact"/>
</dbReference>
<dbReference type="NCBIfam" id="TIGR00916">
    <property type="entry name" value="2A0604s01"/>
    <property type="match status" value="2"/>
</dbReference>
<dbReference type="FunFam" id="3.30.70.3400:FF:000006">
    <property type="entry name" value="Protein translocase subunit SecD"/>
    <property type="match status" value="1"/>
</dbReference>
<dbReference type="InterPro" id="IPR022645">
    <property type="entry name" value="SecD/SecF_bac"/>
</dbReference>
<dbReference type="Pfam" id="PF22599">
    <property type="entry name" value="SecDF_P1_head"/>
    <property type="match status" value="1"/>
</dbReference>
<dbReference type="InterPro" id="IPR048634">
    <property type="entry name" value="SecD_SecF_C"/>
</dbReference>
<comment type="subunit">
    <text evidence="14">Forms a complex with SecD. Part of the essential Sec protein translocation apparatus which comprises SecA, SecYEG and auxiliary proteins SecDF-YajC and YidC.</text>
</comment>
<evidence type="ECO:0000259" key="16">
    <source>
        <dbReference type="Pfam" id="PF21760"/>
    </source>
</evidence>
<dbReference type="Pfam" id="PF21760">
    <property type="entry name" value="SecD_1st"/>
    <property type="match status" value="1"/>
</dbReference>
<dbReference type="FunFam" id="1.20.1640.10:FF:000004">
    <property type="entry name" value="Protein translocase subunit SecD"/>
    <property type="match status" value="1"/>
</dbReference>
<dbReference type="InterPro" id="IPR005791">
    <property type="entry name" value="SecD"/>
</dbReference>
<dbReference type="Gene3D" id="3.30.1360.200">
    <property type="match status" value="1"/>
</dbReference>
<feature type="transmembrane region" description="Helical" evidence="13">
    <location>
        <begin position="686"/>
        <end position="707"/>
    </location>
</feature>
<dbReference type="InterPro" id="IPR048631">
    <property type="entry name" value="SecD_1st"/>
</dbReference>
<feature type="transmembrane region" description="Helical" evidence="13">
    <location>
        <begin position="571"/>
        <end position="592"/>
    </location>
</feature>
<feature type="transmembrane region" description="Helical" evidence="13">
    <location>
        <begin position="817"/>
        <end position="843"/>
    </location>
</feature>
<dbReference type="Gene3D" id="3.30.70.3400">
    <property type="match status" value="1"/>
</dbReference>
<dbReference type="GO" id="GO:0065002">
    <property type="term" value="P:intracellular protein transmembrane transport"/>
    <property type="evidence" value="ECO:0007669"/>
    <property type="project" value="UniProtKB-UniRule"/>
</dbReference>
<comment type="function">
    <text evidence="10 13">Part of the Sec protein translocase complex. Interacts with the SecYEG preprotein conducting channel. SecDF uses the proton motive force (PMF) to complete protein translocation after the ATP-dependent function of SecA.</text>
</comment>
<evidence type="ECO:0000259" key="15">
    <source>
        <dbReference type="Pfam" id="PF02355"/>
    </source>
</evidence>
<accession>A0A0P0YY49</accession>
<evidence type="ECO:0000256" key="5">
    <source>
        <dbReference type="ARBA" id="ARBA00022692"/>
    </source>
</evidence>
<feature type="domain" description="SecDF P1 head subdomain" evidence="17">
    <location>
        <begin position="255"/>
        <end position="368"/>
    </location>
</feature>
<feature type="domain" description="Protein export membrane protein SecD/SecF C-terminal" evidence="15">
    <location>
        <begin position="665"/>
        <end position="844"/>
    </location>
</feature>
<evidence type="ECO:0000259" key="17">
    <source>
        <dbReference type="Pfam" id="PF22599"/>
    </source>
</evidence>
<comment type="similarity">
    <text evidence="13">Belongs to the SecD/SecF family. SecD subfamily.</text>
</comment>
<sequence length="866" mass="93198">MRRAGGLKPFPGTAMLYFSRWKSILIWLVVAMGVLFALPNILTQRQLEAMPGWLPDRPMTLGLDLQGGSYILLEIDRASLVTARLNSVRDDAQLQLRNGNVGFTDLREVNGGVEFRLRDPAQAAAARTALRPLTDPVSSGMMAGGTITEVDLAEPQSGTFRLTLTEQGINHRLSTAVSQSIEVVRRRVDELGTTEPVIQRQGVDRIMVQVPGLQDPARLKALLNQTAQLTFRLVDLQHSAEAVAAGQQPAPAGSELLYTTDNPAMPILVQRQVMVSGENLTDAQAGFDQQTNAAVVNIRFDSRGAQRFGAVTQQNVGRPFAIVLDDKVLSAPNIREPILGGQAQISGNFTVQTANDLSVLLRAGALPANLNILEERTVGPGLGADSVAAGQMAGIIGGIFVIVFMFAAYGFLGLIANIALIINIILLVALLSFLGATLTLPGIAGIVLTMGMAVDSNVLIYERILEERKQGRSVIQSIDAGFHKAFGTIMDANITSLIAAAVLFFLGSGPVRGFAVTLALGILTTIFTAITLTRWLVAYWVKHRRPKEVHRGFFTFVPEKTNVRFMAVRRIGFAITLILSIASVGGLATMGLNYGIDFTGGTVIEAQSKGPEADVGAIRAALVPIIEGEAQVQEFGSARDVLIRFGAQSADQETPQTSINAVRAALSADYDFQRVEVVGPSVSNELAIAAVLGILGAMFGIMVYVWVRFEWQFAIGAIVSTAHDVIMTIGFFVLMRAEFNLTSIAAVLTIVGYSLNDTIVVFDRMRENLRKYKKMPLDTLIDLSLNETLNRTIMTGATMILALVALYFFGGDVIRNFVAPMIVGVIVGVYSSVFIAGPMLIYFKLRPEKAAMDKAESASAGAAKEA</sequence>
<feature type="transmembrane region" description="Helical" evidence="13">
    <location>
        <begin position="714"/>
        <end position="735"/>
    </location>
</feature>
<dbReference type="GO" id="GO:0006605">
    <property type="term" value="P:protein targeting"/>
    <property type="evidence" value="ECO:0007669"/>
    <property type="project" value="UniProtKB-UniRule"/>
</dbReference>
<dbReference type="EMBL" id="LC066371">
    <property type="protein sequence ID" value="BAT26437.1"/>
    <property type="molecule type" value="Genomic_DNA"/>
</dbReference>
<keyword evidence="5 13" id="KW-0812">Transmembrane</keyword>
<feature type="transmembrane region" description="Helical" evidence="13">
    <location>
        <begin position="485"/>
        <end position="507"/>
    </location>
</feature>
<feature type="transmembrane region" description="Helical" evidence="13">
    <location>
        <begin position="793"/>
        <end position="811"/>
    </location>
</feature>
<proteinExistence type="inferred from homology"/>
<evidence type="ECO:0000256" key="1">
    <source>
        <dbReference type="ARBA" id="ARBA00004651"/>
    </source>
</evidence>
<keyword evidence="7 13" id="KW-1133">Transmembrane helix</keyword>
<keyword evidence="3 13" id="KW-1003">Cell membrane</keyword>
<dbReference type="SUPFAM" id="SSF82866">
    <property type="entry name" value="Multidrug efflux transporter AcrB transmembrane domain"/>
    <property type="match status" value="2"/>
</dbReference>
<feature type="transmembrane region" description="Helical" evidence="13">
    <location>
        <begin position="392"/>
        <end position="411"/>
    </location>
</feature>
<feature type="transmembrane region" description="Helical" evidence="13">
    <location>
        <begin position="513"/>
        <end position="537"/>
    </location>
</feature>
<feature type="transmembrane region" description="Helical" evidence="13">
    <location>
        <begin position="741"/>
        <end position="762"/>
    </location>
</feature>
<evidence type="ECO:0000256" key="7">
    <source>
        <dbReference type="ARBA" id="ARBA00022989"/>
    </source>
</evidence>
<dbReference type="PANTHER" id="PTHR30081">
    <property type="entry name" value="PROTEIN-EXPORT MEMBRANE PROTEIN SEC"/>
    <property type="match status" value="1"/>
</dbReference>
<feature type="domain" description="Protein translocase subunit SecDF P1" evidence="16">
    <location>
        <begin position="177"/>
        <end position="235"/>
    </location>
</feature>
<dbReference type="GO" id="GO:0015450">
    <property type="term" value="F:protein-transporting ATPase activity"/>
    <property type="evidence" value="ECO:0007669"/>
    <property type="project" value="InterPro"/>
</dbReference>
<name>A0A0P0YY49_9HYPH</name>
<evidence type="ECO:0000256" key="12">
    <source>
        <dbReference type="ARBA" id="ARBA00061053"/>
    </source>
</evidence>
<dbReference type="InterPro" id="IPR005665">
    <property type="entry name" value="SecF_bac"/>
</dbReference>
<evidence type="ECO:0000256" key="9">
    <source>
        <dbReference type="ARBA" id="ARBA00023136"/>
    </source>
</evidence>
<dbReference type="Gene3D" id="1.20.1640.10">
    <property type="entry name" value="Multidrug efflux transporter AcrB transmembrane domain"/>
    <property type="match status" value="2"/>
</dbReference>
<dbReference type="PRINTS" id="PR01755">
    <property type="entry name" value="SECFTRNLCASE"/>
</dbReference>
<keyword evidence="2 13" id="KW-0813">Transport</keyword>
<evidence type="ECO:0000313" key="18">
    <source>
        <dbReference type="EMBL" id="BAT26437.1"/>
    </source>
</evidence>
<comment type="subunit">
    <text evidence="13">Forms a complex with SecF. Part of the essential Sec protein translocation apparatus which comprises SecA, SecYEG and auxiliary proteins SecDF-YajC and YidC.</text>
</comment>
<dbReference type="HAMAP" id="MF_01464_B">
    <property type="entry name" value="SecF_B"/>
    <property type="match status" value="1"/>
</dbReference>
<keyword evidence="9 13" id="KW-0472">Membrane</keyword>
<dbReference type="InterPro" id="IPR022646">
    <property type="entry name" value="SecD/SecF_CS"/>
</dbReference>
<gene>
    <name evidence="13" type="primary">secD</name>
    <name evidence="14" type="synonym">secF</name>
</gene>
<feature type="transmembrane region" description="Helical" evidence="13">
    <location>
        <begin position="21"/>
        <end position="42"/>
    </location>
</feature>
<evidence type="ECO:0000256" key="8">
    <source>
        <dbReference type="ARBA" id="ARBA00023010"/>
    </source>
</evidence>
<dbReference type="NCBIfam" id="TIGR01129">
    <property type="entry name" value="secD"/>
    <property type="match status" value="1"/>
</dbReference>
<feature type="transmembrane region" description="Helical" evidence="13">
    <location>
        <begin position="418"/>
        <end position="436"/>
    </location>
</feature>
<evidence type="ECO:0000256" key="10">
    <source>
        <dbReference type="ARBA" id="ARBA00059018"/>
    </source>
</evidence>
<protein>
    <recommendedName>
        <fullName evidence="13 14">Multifunctional fusion protein</fullName>
    </recommendedName>
    <domain>
        <recommendedName>
            <fullName evidence="13">Protein translocase subunit SecD</fullName>
        </recommendedName>
    </domain>
    <domain>
        <recommendedName>
            <fullName evidence="14">Protein-export membrane protein SecF</fullName>
        </recommendedName>
    </domain>
</protein>
<keyword evidence="6 13" id="KW-0653">Protein transport</keyword>
<keyword evidence="8 13" id="KW-0811">Translocation</keyword>
<dbReference type="PANTHER" id="PTHR30081:SF1">
    <property type="entry name" value="PROTEIN TRANSLOCASE SUBUNIT SECD"/>
    <property type="match status" value="1"/>
</dbReference>
<comment type="similarity">
    <text evidence="11">In the C-terminal section; belongs to the SecD/SecF family. SecF subfamily.</text>
</comment>
<evidence type="ECO:0000256" key="11">
    <source>
        <dbReference type="ARBA" id="ARBA00060856"/>
    </source>
</evidence>
<evidence type="ECO:0000256" key="14">
    <source>
        <dbReference type="HAMAP-Rule" id="MF_01464"/>
    </source>
</evidence>
<dbReference type="NCBIfam" id="NF009583">
    <property type="entry name" value="PRK13024.1-3"/>
    <property type="match status" value="1"/>
</dbReference>
<comment type="caution">
    <text evidence="13">Lacks conserved residue(s) required for the propagation of feature annotation.</text>
</comment>
<evidence type="ECO:0000256" key="6">
    <source>
        <dbReference type="ARBA" id="ARBA00022927"/>
    </source>
</evidence>
<dbReference type="FunFam" id="3.30.1360.200:FF:000002">
    <property type="entry name" value="Preprotein translocase subunit SecD"/>
    <property type="match status" value="1"/>
</dbReference>
<evidence type="ECO:0000256" key="4">
    <source>
        <dbReference type="ARBA" id="ARBA00022519"/>
    </source>
</evidence>